<protein>
    <recommendedName>
        <fullName evidence="4">FH2 domain-containing protein</fullName>
    </recommendedName>
</protein>
<dbReference type="OrthoDB" id="427644at2759"/>
<feature type="compositionally biased region" description="Pro residues" evidence="3">
    <location>
        <begin position="31"/>
        <end position="71"/>
    </location>
</feature>
<feature type="compositionally biased region" description="Pro residues" evidence="3">
    <location>
        <begin position="106"/>
        <end position="118"/>
    </location>
</feature>
<gene>
    <name evidence="5" type="ORF">BIW11_04930</name>
</gene>
<accession>A0A1V9WZW1</accession>
<dbReference type="GO" id="GO:0005856">
    <property type="term" value="C:cytoskeleton"/>
    <property type="evidence" value="ECO:0007669"/>
    <property type="project" value="TreeGrafter"/>
</dbReference>
<dbReference type="InterPro" id="IPR042201">
    <property type="entry name" value="FH2_Formin_sf"/>
</dbReference>
<evidence type="ECO:0000313" key="5">
    <source>
        <dbReference type="EMBL" id="OQR66731.1"/>
    </source>
</evidence>
<dbReference type="GO" id="GO:0051015">
    <property type="term" value="F:actin filament binding"/>
    <property type="evidence" value="ECO:0007669"/>
    <property type="project" value="TreeGrafter"/>
</dbReference>
<organism evidence="5 6">
    <name type="scientific">Tropilaelaps mercedesae</name>
    <dbReference type="NCBI Taxonomy" id="418985"/>
    <lineage>
        <taxon>Eukaryota</taxon>
        <taxon>Metazoa</taxon>
        <taxon>Ecdysozoa</taxon>
        <taxon>Arthropoda</taxon>
        <taxon>Chelicerata</taxon>
        <taxon>Arachnida</taxon>
        <taxon>Acari</taxon>
        <taxon>Parasitiformes</taxon>
        <taxon>Mesostigmata</taxon>
        <taxon>Gamasina</taxon>
        <taxon>Dermanyssoidea</taxon>
        <taxon>Laelapidae</taxon>
        <taxon>Tropilaelaps</taxon>
    </lineage>
</organism>
<evidence type="ECO:0000256" key="3">
    <source>
        <dbReference type="SAM" id="MobiDB-lite"/>
    </source>
</evidence>
<feature type="coiled-coil region" evidence="2">
    <location>
        <begin position="383"/>
        <end position="417"/>
    </location>
</feature>
<evidence type="ECO:0000256" key="1">
    <source>
        <dbReference type="ARBA" id="ARBA00005271"/>
    </source>
</evidence>
<evidence type="ECO:0000256" key="2">
    <source>
        <dbReference type="SAM" id="Coils"/>
    </source>
</evidence>
<dbReference type="GO" id="GO:0005737">
    <property type="term" value="C:cytoplasm"/>
    <property type="evidence" value="ECO:0007669"/>
    <property type="project" value="TreeGrafter"/>
</dbReference>
<dbReference type="SUPFAM" id="SSF101447">
    <property type="entry name" value="Formin homology 2 domain (FH2 domain)"/>
    <property type="match status" value="1"/>
</dbReference>
<evidence type="ECO:0000259" key="4">
    <source>
        <dbReference type="PROSITE" id="PS51444"/>
    </source>
</evidence>
<comment type="similarity">
    <text evidence="1">Belongs to the formin homology family. Cappuccino subfamily.</text>
</comment>
<dbReference type="InterPro" id="IPR015425">
    <property type="entry name" value="FH2_Formin"/>
</dbReference>
<feature type="region of interest" description="Disordered" evidence="3">
    <location>
        <begin position="1"/>
        <end position="126"/>
    </location>
</feature>
<dbReference type="Pfam" id="PF02181">
    <property type="entry name" value="FH2"/>
    <property type="match status" value="1"/>
</dbReference>
<dbReference type="AlphaFoldDB" id="A0A1V9WZW1"/>
<feature type="domain" description="FH2" evidence="4">
    <location>
        <begin position="83"/>
        <end position="487"/>
    </location>
</feature>
<dbReference type="SMART" id="SM00498">
    <property type="entry name" value="FH2"/>
    <property type="match status" value="1"/>
</dbReference>
<feature type="compositionally biased region" description="Pro residues" evidence="3">
    <location>
        <begin position="10"/>
        <end position="21"/>
    </location>
</feature>
<keyword evidence="2" id="KW-0175">Coiled coil</keyword>
<dbReference type="PANTHER" id="PTHR45920:SF7">
    <property type="entry name" value="FORMIN-G"/>
    <property type="match status" value="1"/>
</dbReference>
<evidence type="ECO:0000313" key="6">
    <source>
        <dbReference type="Proteomes" id="UP000192247"/>
    </source>
</evidence>
<dbReference type="InParanoid" id="A0A1V9WZW1"/>
<comment type="caution">
    <text evidence="5">The sequence shown here is derived from an EMBL/GenBank/DDBJ whole genome shotgun (WGS) entry which is preliminary data.</text>
</comment>
<dbReference type="PROSITE" id="PS51444">
    <property type="entry name" value="FH2"/>
    <property type="match status" value="1"/>
</dbReference>
<dbReference type="GO" id="GO:0030866">
    <property type="term" value="P:cortical actin cytoskeleton organization"/>
    <property type="evidence" value="ECO:0007669"/>
    <property type="project" value="TreeGrafter"/>
</dbReference>
<dbReference type="STRING" id="418985.A0A1V9WZW1"/>
<dbReference type="Gene3D" id="1.20.58.2220">
    <property type="entry name" value="Formin, FH2 domain"/>
    <property type="match status" value="1"/>
</dbReference>
<dbReference type="EMBL" id="MNPL01031267">
    <property type="protein sequence ID" value="OQR66731.1"/>
    <property type="molecule type" value="Genomic_DNA"/>
</dbReference>
<keyword evidence="6" id="KW-1185">Reference proteome</keyword>
<sequence>MPDHGVVHGSPPPPPPPPPSQLQPLLQTTTGPPPPPPPPESSGGPPPPPPLLPGAPGPPGPPPPPMLPCPPIGGWSQAYQNVRKQVKQPKAPMKPLFWRRIQVNTAPPPTPPIVPASPTPEEASIDSPDEKACLWEKLDEDEPLSWDEFTELFGRQAPVKKVERGTTKDTPDKKAKQVLSLLDGKRSQNVGILISSKKIEVADVEQALYDVDTSIVPLDVLTSIFELRGTPEELDLITRHLDSKPDVPLGKSEMFLWGISKIPFFAERVACITFESNFPENLASVENRLNNLKIICETLLTSQHVKDVFAIILALGNYMNGGNRDRGQADGFGIEILAKLKDVRSKDSSMTLLHYIVRIYVDKHQSVDESTAKFPLPEPADFIRASELNFDSLKEDLEALQREIQNIERKVNKVLESSNDNIEPFKHRMEAFLKKAYTEHTEQSDNFAECRKAFAKVQELKKAKRKDIVKTKGGLKEKLRKKGLLGD</sequence>
<dbReference type="PANTHER" id="PTHR45920">
    <property type="entry name" value="FORMIN HOMOLOGY 2 DOMAIN CONTAINING, ISOFORM I"/>
    <property type="match status" value="1"/>
</dbReference>
<dbReference type="Proteomes" id="UP000192247">
    <property type="component" value="Unassembled WGS sequence"/>
</dbReference>
<reference evidence="5 6" key="1">
    <citation type="journal article" date="2017" name="Gigascience">
        <title>Draft genome of the honey bee ectoparasitic mite, Tropilaelaps mercedesae, is shaped by the parasitic life history.</title>
        <authorList>
            <person name="Dong X."/>
            <person name="Armstrong S.D."/>
            <person name="Xia D."/>
            <person name="Makepeace B.L."/>
            <person name="Darby A.C."/>
            <person name="Kadowaki T."/>
        </authorList>
    </citation>
    <scope>NUCLEOTIDE SEQUENCE [LARGE SCALE GENOMIC DNA]</scope>
    <source>
        <strain evidence="5">Wuxi-XJTLU</strain>
    </source>
</reference>
<proteinExistence type="inferred from homology"/>
<name>A0A1V9WZW1_9ACAR</name>